<dbReference type="InterPro" id="IPR029659">
    <property type="entry name" value="PRIMA1"/>
</dbReference>
<feature type="compositionally biased region" description="Polar residues" evidence="1">
    <location>
        <begin position="280"/>
        <end position="296"/>
    </location>
</feature>
<feature type="compositionally biased region" description="Basic and acidic residues" evidence="1">
    <location>
        <begin position="76"/>
        <end position="92"/>
    </location>
</feature>
<feature type="compositionally biased region" description="Low complexity" evidence="1">
    <location>
        <begin position="93"/>
        <end position="102"/>
    </location>
</feature>
<dbReference type="GeneTree" id="ENSGT00390000006240"/>
<feature type="transmembrane region" description="Helical" evidence="2">
    <location>
        <begin position="232"/>
        <end position="258"/>
    </location>
</feature>
<dbReference type="InParanoid" id="A0A803T0M0"/>
<protein>
    <submittedName>
        <fullName evidence="3">Proline rich membrane anchor 1</fullName>
    </submittedName>
</protein>
<reference evidence="3" key="2">
    <citation type="submission" date="2025-08" db="UniProtKB">
        <authorList>
            <consortium name="Ensembl"/>
        </authorList>
    </citation>
    <scope>IDENTIFICATION</scope>
</reference>
<feature type="region of interest" description="Disordered" evidence="1">
    <location>
        <begin position="1"/>
        <end position="39"/>
    </location>
</feature>
<keyword evidence="2" id="KW-1133">Transmembrane helix</keyword>
<keyword evidence="2" id="KW-0472">Membrane</keyword>
<evidence type="ECO:0000256" key="1">
    <source>
        <dbReference type="SAM" id="MobiDB-lite"/>
    </source>
</evidence>
<reference evidence="3 4" key="1">
    <citation type="submission" date="2009-12" db="EMBL/GenBank/DDBJ databases">
        <title>The Genome Sequence of Anolis carolinensis (Green Anole Lizard).</title>
        <authorList>
            <consortium name="The Genome Sequencing Platform"/>
            <person name="Di Palma F."/>
            <person name="Alfoldi J."/>
            <person name="Heiman D."/>
            <person name="Young S."/>
            <person name="Grabherr M."/>
            <person name="Johnson J."/>
            <person name="Lander E.S."/>
            <person name="Lindblad-Toh K."/>
        </authorList>
    </citation>
    <scope>NUCLEOTIDE SEQUENCE [LARGE SCALE GENOMIC DNA]</scope>
    <source>
        <strain evidence="3 4">JBL SC #1</strain>
    </source>
</reference>
<keyword evidence="2" id="KW-0812">Transmembrane</keyword>
<reference evidence="3" key="3">
    <citation type="submission" date="2025-09" db="UniProtKB">
        <authorList>
            <consortium name="Ensembl"/>
        </authorList>
    </citation>
    <scope>IDENTIFICATION</scope>
</reference>
<accession>A0A803T0M0</accession>
<feature type="region of interest" description="Disordered" evidence="1">
    <location>
        <begin position="277"/>
        <end position="296"/>
    </location>
</feature>
<dbReference type="AlphaFoldDB" id="A0A803T0M0"/>
<name>A0A803T0M0_ANOCA</name>
<feature type="compositionally biased region" description="Pro residues" evidence="1">
    <location>
        <begin position="1"/>
        <end position="13"/>
    </location>
</feature>
<evidence type="ECO:0000256" key="2">
    <source>
        <dbReference type="SAM" id="Phobius"/>
    </source>
</evidence>
<proteinExistence type="predicted"/>
<evidence type="ECO:0000313" key="4">
    <source>
        <dbReference type="Proteomes" id="UP000001646"/>
    </source>
</evidence>
<dbReference type="Ensembl" id="ENSACAT00000050006.1">
    <property type="protein sequence ID" value="ENSACAP00000028760.1"/>
    <property type="gene ID" value="ENSACAG00000043958.1"/>
</dbReference>
<dbReference type="Proteomes" id="UP000001646">
    <property type="component" value="Chromosome 1"/>
</dbReference>
<gene>
    <name evidence="3" type="primary">PRIMA1</name>
</gene>
<feature type="region of interest" description="Disordered" evidence="1">
    <location>
        <begin position="74"/>
        <end position="112"/>
    </location>
</feature>
<sequence>MRTASPPNPPPAPWAGGEIPAAAPRSKASASTRGGAEPALPLPASSCSFLLLLPPSLSTPGVVLLFGSRRGYSEAPQRRKERERERERRDVRGAAAAAAASATTLPGAHGPRELQEGWRAPSRFHRLPGEDVPLFPRGVMLIREVLLLLQCCWPSLLLHWTLHPIWGFIQITHGEPQKTCSKPVAAKVTDSCQQICQCRPPPLPPPPPPPPPPRLLGVPSPTVPVCPAPESWWPGPVIIIAACCTTPVFLFLVFIICYKAIKRKPLRKEENGTSRAEYAMTSSQNNKTVESNNAVV</sequence>
<evidence type="ECO:0000313" key="3">
    <source>
        <dbReference type="Ensembl" id="ENSACAP00000028760.1"/>
    </source>
</evidence>
<dbReference type="Pfam" id="PF16101">
    <property type="entry name" value="PRIMA1"/>
    <property type="match status" value="1"/>
</dbReference>
<keyword evidence="4" id="KW-1185">Reference proteome</keyword>
<organism evidence="3 4">
    <name type="scientific">Anolis carolinensis</name>
    <name type="common">Green anole</name>
    <name type="synonym">American chameleon</name>
    <dbReference type="NCBI Taxonomy" id="28377"/>
    <lineage>
        <taxon>Eukaryota</taxon>
        <taxon>Metazoa</taxon>
        <taxon>Chordata</taxon>
        <taxon>Craniata</taxon>
        <taxon>Vertebrata</taxon>
        <taxon>Euteleostomi</taxon>
        <taxon>Lepidosauria</taxon>
        <taxon>Squamata</taxon>
        <taxon>Bifurcata</taxon>
        <taxon>Unidentata</taxon>
        <taxon>Episquamata</taxon>
        <taxon>Toxicofera</taxon>
        <taxon>Iguania</taxon>
        <taxon>Dactyloidae</taxon>
        <taxon>Anolis</taxon>
    </lineage>
</organism>
<feature type="compositionally biased region" description="Low complexity" evidence="1">
    <location>
        <begin position="20"/>
        <end position="31"/>
    </location>
</feature>